<evidence type="ECO:0000259" key="1">
    <source>
        <dbReference type="Pfam" id="PF05699"/>
    </source>
</evidence>
<comment type="caution">
    <text evidence="2">The sequence shown here is derived from an EMBL/GenBank/DDBJ whole genome shotgun (WGS) entry which is preliminary data.</text>
</comment>
<sequence length="403" mass="44965">MTCGKTKAKALCGNVLAPTLSRRMGITYSVQTHGDHLLCPDAWGSPTLSRRMGITYSVQTHGDHLLCPDAWGSPTLSRRMGITYSVQTHGDHLLCPDAWGSPTLSRRMGITYSVQTHGDHLLCPDMGITYSVQTHGDHLLCPDAWGSPTLSRRMGITYSVQTHGDHLLCPDAWGAPTLSRRMGITYSVQTHGDHLLCPDAWGSPTLSRRMGITYSVQTHGDHLLCPDAWGSPTLAKKYVSERYDFSENSFHSKVSKLGLTTAVSYGEYSDAVQACSLKDIDMDGLYEEYGMVEAILSSSEMEGCHSEERYLKLFSKAEVPLVNLRKVSAYIFSIPCSNAHTERVFSMMTSAWRNERNRLDVDSVKAELQICVNFTFECTDMYQRLLTNKKLLEAARKGQKYRK</sequence>
<proteinExistence type="predicted"/>
<dbReference type="Proteomes" id="UP000518266">
    <property type="component" value="Unassembled WGS sequence"/>
</dbReference>
<accession>A0A7J5YCF0</accession>
<dbReference type="AlphaFoldDB" id="A0A7J5YCF0"/>
<dbReference type="Pfam" id="PF05699">
    <property type="entry name" value="Dimer_Tnp_hAT"/>
    <property type="match status" value="1"/>
</dbReference>
<organism evidence="2 3">
    <name type="scientific">Dissostichus mawsoni</name>
    <name type="common">Antarctic cod</name>
    <dbReference type="NCBI Taxonomy" id="36200"/>
    <lineage>
        <taxon>Eukaryota</taxon>
        <taxon>Metazoa</taxon>
        <taxon>Chordata</taxon>
        <taxon>Craniata</taxon>
        <taxon>Vertebrata</taxon>
        <taxon>Euteleostomi</taxon>
        <taxon>Actinopterygii</taxon>
        <taxon>Neopterygii</taxon>
        <taxon>Teleostei</taxon>
        <taxon>Neoteleostei</taxon>
        <taxon>Acanthomorphata</taxon>
        <taxon>Eupercaria</taxon>
        <taxon>Perciformes</taxon>
        <taxon>Notothenioidei</taxon>
        <taxon>Nototheniidae</taxon>
        <taxon>Dissostichus</taxon>
    </lineage>
</organism>
<feature type="domain" description="HAT C-terminal dimerisation" evidence="1">
    <location>
        <begin position="309"/>
        <end position="366"/>
    </location>
</feature>
<gene>
    <name evidence="2" type="ORF">F7725_020164</name>
</gene>
<dbReference type="EMBL" id="JAAKFY010000013">
    <property type="protein sequence ID" value="KAF3847136.1"/>
    <property type="molecule type" value="Genomic_DNA"/>
</dbReference>
<dbReference type="OrthoDB" id="6381429at2759"/>
<evidence type="ECO:0000313" key="2">
    <source>
        <dbReference type="EMBL" id="KAF3847136.1"/>
    </source>
</evidence>
<name>A0A7J5YCF0_DISMA</name>
<dbReference type="GO" id="GO:0046983">
    <property type="term" value="F:protein dimerization activity"/>
    <property type="evidence" value="ECO:0007669"/>
    <property type="project" value="InterPro"/>
</dbReference>
<reference evidence="2 3" key="1">
    <citation type="submission" date="2020-03" db="EMBL/GenBank/DDBJ databases">
        <title>Dissostichus mawsoni Genome sequencing and assembly.</title>
        <authorList>
            <person name="Park H."/>
        </authorList>
    </citation>
    <scope>NUCLEOTIDE SEQUENCE [LARGE SCALE GENOMIC DNA]</scope>
    <source>
        <strain evidence="2">DM0001</strain>
        <tissue evidence="2">Muscle</tissue>
    </source>
</reference>
<keyword evidence="3" id="KW-1185">Reference proteome</keyword>
<evidence type="ECO:0000313" key="3">
    <source>
        <dbReference type="Proteomes" id="UP000518266"/>
    </source>
</evidence>
<dbReference type="InterPro" id="IPR008906">
    <property type="entry name" value="HATC_C_dom"/>
</dbReference>
<protein>
    <recommendedName>
        <fullName evidence="1">HAT C-terminal dimerisation domain-containing protein</fullName>
    </recommendedName>
</protein>